<dbReference type="Proteomes" id="UP000245872">
    <property type="component" value="Chromosome"/>
</dbReference>
<keyword evidence="5" id="KW-1185">Reference proteome</keyword>
<dbReference type="InterPro" id="IPR016047">
    <property type="entry name" value="M23ase_b-sheet_dom"/>
</dbReference>
<evidence type="ECO:0000313" key="4">
    <source>
        <dbReference type="EMBL" id="AWN81779.1"/>
    </source>
</evidence>
<keyword evidence="2" id="KW-0472">Membrane</keyword>
<keyword evidence="2" id="KW-0812">Transmembrane</keyword>
<dbReference type="KEGG" id="cher:DK880_00453"/>
<dbReference type="InterPro" id="IPR011055">
    <property type="entry name" value="Dup_hybrid_motif"/>
</dbReference>
<keyword evidence="2" id="KW-1133">Transmembrane helix</keyword>
<dbReference type="InterPro" id="IPR050570">
    <property type="entry name" value="Cell_wall_metabolism_enzyme"/>
</dbReference>
<accession>A0A2Z3L8P8</accession>
<proteinExistence type="predicted"/>
<dbReference type="Gene3D" id="2.70.70.10">
    <property type="entry name" value="Glucose Permease (Domain IIA)"/>
    <property type="match status" value="1"/>
</dbReference>
<dbReference type="CDD" id="cd12797">
    <property type="entry name" value="M23_peptidase"/>
    <property type="match status" value="1"/>
</dbReference>
<keyword evidence="1" id="KW-0732">Signal</keyword>
<dbReference type="OrthoDB" id="9810477at2"/>
<protein>
    <submittedName>
        <fullName evidence="4">Murein DD-endopeptidase MepM</fullName>
        <ecNumber evidence="4">3.4.24.-</ecNumber>
    </submittedName>
</protein>
<feature type="domain" description="M23ase beta-sheet core" evidence="3">
    <location>
        <begin position="195"/>
        <end position="291"/>
    </location>
</feature>
<organism evidence="4 5">
    <name type="scientific">Candidatus Cardinium hertigii</name>
    <dbReference type="NCBI Taxonomy" id="247481"/>
    <lineage>
        <taxon>Bacteria</taxon>
        <taxon>Pseudomonadati</taxon>
        <taxon>Bacteroidota</taxon>
        <taxon>Cytophagia</taxon>
        <taxon>Cytophagales</taxon>
        <taxon>Amoebophilaceae</taxon>
        <taxon>Candidatus Cardinium</taxon>
    </lineage>
</organism>
<dbReference type="PANTHER" id="PTHR21666">
    <property type="entry name" value="PEPTIDASE-RELATED"/>
    <property type="match status" value="1"/>
</dbReference>
<feature type="transmembrane region" description="Helical" evidence="2">
    <location>
        <begin position="25"/>
        <end position="47"/>
    </location>
</feature>
<dbReference type="GO" id="GO:0004222">
    <property type="term" value="F:metalloendopeptidase activity"/>
    <property type="evidence" value="ECO:0007669"/>
    <property type="project" value="TreeGrafter"/>
</dbReference>
<dbReference type="Pfam" id="PF01551">
    <property type="entry name" value="Peptidase_M23"/>
    <property type="match status" value="1"/>
</dbReference>
<dbReference type="PANTHER" id="PTHR21666:SF289">
    <property type="entry name" value="L-ALA--D-GLU ENDOPEPTIDASE"/>
    <property type="match status" value="1"/>
</dbReference>
<dbReference type="SUPFAM" id="SSF51261">
    <property type="entry name" value="Duplicated hybrid motif"/>
    <property type="match status" value="1"/>
</dbReference>
<sequence>MRKARYYYSPVTCSYERVKASPWLFVVRTGLLFSCAFVLACFMVRYYRSCFSSPKEIELLEDNKQLQAYYNTVQQHIEKCNTLLVALQERDDTFRLLLGKEPLSVVERNAGIGGVNKYAHLCNNALISQTLSKLDQLTSKLTIQKKSCDSLLKFAQQSERKFKSMPTFPPVSKKHLKRISGTFGMRFHPIFKIPKMHEGVDFAAPIRAPIYAAADGRVKWIKSEKKGFGNHLLIEHDNGFQTLYAHMHTIDVEGKQRVVRGQQIGLVGNSGHSTAPHLHYEVYHNGNRVDPLLYLVEGLTDVEYEEIRRKAAQQTQTLCY</sequence>
<dbReference type="AlphaFoldDB" id="A0A2Z3L8P8"/>
<reference evidence="4 5" key="1">
    <citation type="submission" date="2018-05" db="EMBL/GenBank/DDBJ databases">
        <title>Candidatus Cardinium hertigii Genome Assembly.</title>
        <authorList>
            <person name="Showmaker K.C."/>
            <person name="Walden K.O."/>
            <person name="Fields C.J."/>
            <person name="Lambert K.N."/>
            <person name="Hudson M.E."/>
        </authorList>
    </citation>
    <scope>NUCLEOTIDE SEQUENCE [LARGE SCALE GENOMIC DNA]</scope>
    <source>
        <strain evidence="5">cHgTN10</strain>
    </source>
</reference>
<gene>
    <name evidence="4" type="primary">mepM_1</name>
    <name evidence="4" type="ORF">DK880_00453</name>
</gene>
<evidence type="ECO:0000256" key="2">
    <source>
        <dbReference type="SAM" id="Phobius"/>
    </source>
</evidence>
<dbReference type="RefSeq" id="WP_109997203.1">
    <property type="nucleotide sequence ID" value="NZ_CP029619.1"/>
</dbReference>
<evidence type="ECO:0000256" key="1">
    <source>
        <dbReference type="ARBA" id="ARBA00022729"/>
    </source>
</evidence>
<evidence type="ECO:0000313" key="5">
    <source>
        <dbReference type="Proteomes" id="UP000245872"/>
    </source>
</evidence>
<evidence type="ECO:0000259" key="3">
    <source>
        <dbReference type="Pfam" id="PF01551"/>
    </source>
</evidence>
<keyword evidence="4" id="KW-0378">Hydrolase</keyword>
<dbReference type="EMBL" id="CP029619">
    <property type="protein sequence ID" value="AWN81779.1"/>
    <property type="molecule type" value="Genomic_DNA"/>
</dbReference>
<dbReference type="EC" id="3.4.24.-" evidence="4"/>
<name>A0A2Z3L8P8_9BACT</name>